<dbReference type="PANTHER" id="PTHR30006:SF2">
    <property type="entry name" value="ABC TRANSPORTER SUBSTRATE-BINDING PROTEIN"/>
    <property type="match status" value="1"/>
</dbReference>
<name>A0A6G0XCE7_9STRA</name>
<evidence type="ECO:0000256" key="1">
    <source>
        <dbReference type="ARBA" id="ARBA00022729"/>
    </source>
</evidence>
<dbReference type="EMBL" id="VJMJ01000081">
    <property type="protein sequence ID" value="KAF0737772.1"/>
    <property type="molecule type" value="Genomic_DNA"/>
</dbReference>
<feature type="chain" id="PRO_5026360277" description="PBP domain-containing protein" evidence="2">
    <location>
        <begin position="22"/>
        <end position="662"/>
    </location>
</feature>
<dbReference type="Gene3D" id="3.40.190.10">
    <property type="entry name" value="Periplasmic binding protein-like II"/>
    <property type="match status" value="4"/>
</dbReference>
<proteinExistence type="predicted"/>
<evidence type="ECO:0000313" key="3">
    <source>
        <dbReference type="EMBL" id="KAF0737772.1"/>
    </source>
</evidence>
<dbReference type="PANTHER" id="PTHR30006">
    <property type="entry name" value="THIAMINE-BINDING PERIPLASMIC PROTEIN-RELATED"/>
    <property type="match status" value="1"/>
</dbReference>
<keyword evidence="4" id="KW-1185">Reference proteome</keyword>
<protein>
    <recommendedName>
        <fullName evidence="5">PBP domain-containing protein</fullName>
    </recommendedName>
</protein>
<evidence type="ECO:0000313" key="4">
    <source>
        <dbReference type="Proteomes" id="UP000481153"/>
    </source>
</evidence>
<sequence length="662" mass="73347">MNILSTLLLTAALALASPVAASSNEEKTSNNGEETRSLDELYAAAVAEGETSSTTLGETSPRSKPPPMTTFKFHDVRIDNQLATNSLDVDVASLQTLQNFPRWEKEGKLLAYKPAGFSQIYAPFKSSTGAWLSLGTITFSLVYDPAQLNASKVKFPKTPADLVDPIYKNLIASPYPHDDDAVLFVYSKYVEKYGWDWVAKLAQQNVQFKRGTNTPGEAIAAGNKSIGVSVWGQIIPESWYKLTFITKDIPYLTWGRRVAIFKKARHPAATKLFVNWLISKERQTTLGYSSVRTDIPPPAGYKFAWEVPNANSLEFAKFMEDREAIERLRFTFALHFGEVQGPPSPGAYGVHPKAFVLSTLLFTAILALANPIAAASNEEKAFYNGEETRSLAELYAAAVAEGGKLVYYAGGDIASQSSGTYDAFTKAFPKINLTIITDYSKFHDVRIDNQLATNSLEADVASLQTLEDFPRWESEGKLLAYKPAGSTITFSLAYDPAQLNASKVKVPTSPADLVDPIYKNRIASPYPHDDDAVLFIYSKYVEKYGWDWRGGYTAKDIPYLTWGQRIAIFKKAPHPAAAKLFLNWIVSKDYQTSLGYTSVRTDIPPPTGYKFAWEYANANTLEFAKFMEDRANVERLKFTFGLYFGEVQGPPTPGVYGVHPKA</sequence>
<evidence type="ECO:0000256" key="2">
    <source>
        <dbReference type="SAM" id="SignalP"/>
    </source>
</evidence>
<organism evidence="3 4">
    <name type="scientific">Aphanomyces euteiches</name>
    <dbReference type="NCBI Taxonomy" id="100861"/>
    <lineage>
        <taxon>Eukaryota</taxon>
        <taxon>Sar</taxon>
        <taxon>Stramenopiles</taxon>
        <taxon>Oomycota</taxon>
        <taxon>Saprolegniomycetes</taxon>
        <taxon>Saprolegniales</taxon>
        <taxon>Verrucalvaceae</taxon>
        <taxon>Aphanomyces</taxon>
    </lineage>
</organism>
<dbReference type="Pfam" id="PF13343">
    <property type="entry name" value="SBP_bac_6"/>
    <property type="match status" value="2"/>
</dbReference>
<feature type="signal peptide" evidence="2">
    <location>
        <begin position="1"/>
        <end position="21"/>
    </location>
</feature>
<dbReference type="VEuPathDB" id="FungiDB:AeMF1_012556"/>
<dbReference type="VEuPathDB" id="FungiDB:AeMF1_002366"/>
<keyword evidence="1 2" id="KW-0732">Signal</keyword>
<reference evidence="3 4" key="1">
    <citation type="submission" date="2019-07" db="EMBL/GenBank/DDBJ databases">
        <title>Genomics analysis of Aphanomyces spp. identifies a new class of oomycete effector associated with host adaptation.</title>
        <authorList>
            <person name="Gaulin E."/>
        </authorList>
    </citation>
    <scope>NUCLEOTIDE SEQUENCE [LARGE SCALE GENOMIC DNA]</scope>
    <source>
        <strain evidence="3 4">ATCC 201684</strain>
    </source>
</reference>
<gene>
    <name evidence="3" type="ORF">Ae201684_006266</name>
</gene>
<comment type="caution">
    <text evidence="3">The sequence shown here is derived from an EMBL/GenBank/DDBJ whole genome shotgun (WGS) entry which is preliminary data.</text>
</comment>
<accession>A0A6G0XCE7</accession>
<dbReference type="SUPFAM" id="SSF53850">
    <property type="entry name" value="Periplasmic binding protein-like II"/>
    <property type="match status" value="2"/>
</dbReference>
<dbReference type="Proteomes" id="UP000481153">
    <property type="component" value="Unassembled WGS sequence"/>
</dbReference>
<evidence type="ECO:0008006" key="5">
    <source>
        <dbReference type="Google" id="ProtNLM"/>
    </source>
</evidence>
<dbReference type="AlphaFoldDB" id="A0A6G0XCE7"/>